<organism evidence="2">
    <name type="scientific">Lygus hesperus</name>
    <name type="common">Western plant bug</name>
    <dbReference type="NCBI Taxonomy" id="30085"/>
    <lineage>
        <taxon>Eukaryota</taxon>
        <taxon>Metazoa</taxon>
        <taxon>Ecdysozoa</taxon>
        <taxon>Arthropoda</taxon>
        <taxon>Hexapoda</taxon>
        <taxon>Insecta</taxon>
        <taxon>Pterygota</taxon>
        <taxon>Neoptera</taxon>
        <taxon>Paraneoptera</taxon>
        <taxon>Hemiptera</taxon>
        <taxon>Heteroptera</taxon>
        <taxon>Panheteroptera</taxon>
        <taxon>Cimicomorpha</taxon>
        <taxon>Miridae</taxon>
        <taxon>Mirini</taxon>
        <taxon>Lygus</taxon>
    </lineage>
</organism>
<feature type="compositionally biased region" description="Basic and acidic residues" evidence="1">
    <location>
        <begin position="237"/>
        <end position="251"/>
    </location>
</feature>
<protein>
    <submittedName>
        <fullName evidence="2">Uncharacterized protein</fullName>
    </submittedName>
</protein>
<feature type="compositionally biased region" description="Low complexity" evidence="1">
    <location>
        <begin position="165"/>
        <end position="174"/>
    </location>
</feature>
<proteinExistence type="predicted"/>
<sequence>MTRGRGFSSSYRGSSGRSAWGGHSERGRGNYGSSNRGRFASYSNAIDSRSKYGPSAAERYSSASRGYDDYHKSYRGDMSAGTYVGRDGPRSPERKRLRPEAPSSRRSHEGDSFNSSSSRYQANSFSEHRSFSRDRRPPAYSGTRDEFRRPPRPISASTPRGGYRGRISSRGMRGARLRDLPPRRRLGESSYAIRKRLARVSSDYTRRLKMSRLRSAISRRAALRKRGASDKEESDEKDEKSENEATEKKDEEKEENAEGEVKEEDKDKKESPKKTPKKRSG</sequence>
<feature type="compositionally biased region" description="Low complexity" evidence="1">
    <location>
        <begin position="1"/>
        <end position="22"/>
    </location>
</feature>
<feature type="compositionally biased region" description="Basic and acidic residues" evidence="1">
    <location>
        <begin position="126"/>
        <end position="149"/>
    </location>
</feature>
<reference evidence="2" key="1">
    <citation type="journal article" date="2016" name="Gigascience">
        <title>De novo construction of an expanded transcriptome assembly for the western tarnished plant bug, Lygus hesperus.</title>
        <authorList>
            <person name="Tassone E.E."/>
            <person name="Geib S.M."/>
            <person name="Hall B."/>
            <person name="Fabrick J.A."/>
            <person name="Brent C.S."/>
            <person name="Hull J.J."/>
        </authorList>
    </citation>
    <scope>NUCLEOTIDE SEQUENCE</scope>
</reference>
<dbReference type="EMBL" id="GDHC01010955">
    <property type="protein sequence ID" value="JAQ07674.1"/>
    <property type="molecule type" value="Transcribed_RNA"/>
</dbReference>
<gene>
    <name evidence="2" type="ORF">g.28193</name>
</gene>
<evidence type="ECO:0000256" key="1">
    <source>
        <dbReference type="SAM" id="MobiDB-lite"/>
    </source>
</evidence>
<feature type="compositionally biased region" description="Basic and acidic residues" evidence="1">
    <location>
        <begin position="176"/>
        <end position="187"/>
    </location>
</feature>
<feature type="compositionally biased region" description="Polar residues" evidence="1">
    <location>
        <begin position="112"/>
        <end position="125"/>
    </location>
</feature>
<dbReference type="AlphaFoldDB" id="A0A146LHR0"/>
<name>A0A146LHR0_LYGHE</name>
<evidence type="ECO:0000313" key="2">
    <source>
        <dbReference type="EMBL" id="JAQ07674.1"/>
    </source>
</evidence>
<feature type="compositionally biased region" description="Basic and acidic residues" evidence="1">
    <location>
        <begin position="259"/>
        <end position="273"/>
    </location>
</feature>
<feature type="compositionally biased region" description="Basic and acidic residues" evidence="1">
    <location>
        <begin position="66"/>
        <end position="75"/>
    </location>
</feature>
<accession>A0A146LHR0</accession>
<feature type="region of interest" description="Disordered" evidence="1">
    <location>
        <begin position="1"/>
        <end position="281"/>
    </location>
</feature>